<dbReference type="PANTHER" id="PTHR43777:SF1">
    <property type="entry name" value="MOLYBDENUM COFACTOR CYTIDYLYLTRANSFERASE"/>
    <property type="match status" value="1"/>
</dbReference>
<dbReference type="AlphaFoldDB" id="A0A2G6E7H5"/>
<dbReference type="SUPFAM" id="SSF53448">
    <property type="entry name" value="Nucleotide-diphospho-sugar transferases"/>
    <property type="match status" value="1"/>
</dbReference>
<dbReference type="CDD" id="cd04182">
    <property type="entry name" value="GT_2_like_f"/>
    <property type="match status" value="1"/>
</dbReference>
<dbReference type="InterPro" id="IPR029044">
    <property type="entry name" value="Nucleotide-diphossugar_trans"/>
</dbReference>
<protein>
    <recommendedName>
        <fullName evidence="1">MobA-like NTP transferase domain-containing protein</fullName>
    </recommendedName>
</protein>
<dbReference type="EMBL" id="PDPS01000025">
    <property type="protein sequence ID" value="PID57701.1"/>
    <property type="molecule type" value="Genomic_DNA"/>
</dbReference>
<comment type="caution">
    <text evidence="2">The sequence shown here is derived from an EMBL/GenBank/DDBJ whole genome shotgun (WGS) entry which is preliminary data.</text>
</comment>
<feature type="domain" description="MobA-like NTP transferase" evidence="1">
    <location>
        <begin position="4"/>
        <end position="164"/>
    </location>
</feature>
<dbReference type="Gene3D" id="3.90.550.10">
    <property type="entry name" value="Spore Coat Polysaccharide Biosynthesis Protein SpsA, Chain A"/>
    <property type="match status" value="1"/>
</dbReference>
<proteinExistence type="predicted"/>
<accession>A0A2G6E7H5</accession>
<evidence type="ECO:0000313" key="3">
    <source>
        <dbReference type="Proteomes" id="UP000229740"/>
    </source>
</evidence>
<dbReference type="PANTHER" id="PTHR43777">
    <property type="entry name" value="MOLYBDENUM COFACTOR CYTIDYLYLTRANSFERASE"/>
    <property type="match status" value="1"/>
</dbReference>
<dbReference type="Proteomes" id="UP000229740">
    <property type="component" value="Unassembled WGS sequence"/>
</dbReference>
<name>A0A2G6E7H5_9BACT</name>
<sequence length="198" mass="21858">MMKAILLAAGFSSRMGRLKQILPISGKAMIYHAAAPFLAAGLKLIVVLGHKRESVRAALGDLPCEYVVNPHPEHGMFSSVQRGCCEVGEHEGCLLTTCDCPGIRVDTITAVRERLSKGDSRVIIPSFNRRRGHPAGLPVSLVKEILQLPRDFPGLNSLWREHHDMIEHLEVDDPAVLRDLDRPEDIQRLLSSNASITM</sequence>
<evidence type="ECO:0000259" key="1">
    <source>
        <dbReference type="Pfam" id="PF12804"/>
    </source>
</evidence>
<dbReference type="InterPro" id="IPR025877">
    <property type="entry name" value="MobA-like_NTP_Trfase"/>
</dbReference>
<evidence type="ECO:0000313" key="2">
    <source>
        <dbReference type="EMBL" id="PID57701.1"/>
    </source>
</evidence>
<dbReference type="GO" id="GO:0016779">
    <property type="term" value="F:nucleotidyltransferase activity"/>
    <property type="evidence" value="ECO:0007669"/>
    <property type="project" value="UniProtKB-ARBA"/>
</dbReference>
<reference evidence="2 3" key="1">
    <citation type="submission" date="2017-10" db="EMBL/GenBank/DDBJ databases">
        <title>Novel microbial diversity and functional potential in the marine mammal oral microbiome.</title>
        <authorList>
            <person name="Dudek N.K."/>
            <person name="Sun C.L."/>
            <person name="Burstein D."/>
            <person name="Kantor R.S."/>
            <person name="Aliaga Goltsman D.S."/>
            <person name="Bik E.M."/>
            <person name="Thomas B.C."/>
            <person name="Banfield J.F."/>
            <person name="Relman D.A."/>
        </authorList>
    </citation>
    <scope>NUCLEOTIDE SEQUENCE [LARGE SCALE GENOMIC DNA]</scope>
    <source>
        <strain evidence="2">DOLZORAL124_49_17</strain>
    </source>
</reference>
<dbReference type="Pfam" id="PF12804">
    <property type="entry name" value="NTP_transf_3"/>
    <property type="match status" value="1"/>
</dbReference>
<organism evidence="2 3">
    <name type="scientific">candidate division KSB3 bacterium</name>
    <dbReference type="NCBI Taxonomy" id="2044937"/>
    <lineage>
        <taxon>Bacteria</taxon>
        <taxon>candidate division KSB3</taxon>
    </lineage>
</organism>
<gene>
    <name evidence="2" type="ORF">CSB45_05565</name>
</gene>